<evidence type="ECO:0000313" key="2">
    <source>
        <dbReference type="Ensembl" id="ENSCCRP00015087751.1"/>
    </source>
</evidence>
<dbReference type="Gene3D" id="2.130.10.130">
    <property type="entry name" value="Integrin alpha, N-terminal"/>
    <property type="match status" value="1"/>
</dbReference>
<name>A0A8C1XXX1_CYPCA</name>
<dbReference type="Ensembl" id="ENSCCRT00015090573.1">
    <property type="protein sequence ID" value="ENSCCRP00015087751.1"/>
    <property type="gene ID" value="ENSCCRG00015035400.1"/>
</dbReference>
<keyword evidence="1" id="KW-1133">Transmembrane helix</keyword>
<feature type="transmembrane region" description="Helical" evidence="1">
    <location>
        <begin position="6"/>
        <end position="27"/>
    </location>
</feature>
<reference evidence="2" key="1">
    <citation type="submission" date="2025-05" db="UniProtKB">
        <authorList>
            <consortium name="Ensembl"/>
        </authorList>
    </citation>
    <scope>IDENTIFICATION</scope>
</reference>
<accession>A0A8C1XXX1</accession>
<evidence type="ECO:0000313" key="3">
    <source>
        <dbReference type="Proteomes" id="UP000694700"/>
    </source>
</evidence>
<protein>
    <submittedName>
        <fullName evidence="2">Uncharacterized protein</fullName>
    </submittedName>
</protein>
<sequence length="83" mass="9063">MNAMTLLNLISSVYQLIFFCFLSGFAVDTGMNLMKKGELNVVAGAPRSNYSGEVLLLRPEENAESRNLKAEYILQGPGLASSF</sequence>
<organism evidence="2 3">
    <name type="scientific">Cyprinus carpio</name>
    <name type="common">Common carp</name>
    <dbReference type="NCBI Taxonomy" id="7962"/>
    <lineage>
        <taxon>Eukaryota</taxon>
        <taxon>Metazoa</taxon>
        <taxon>Chordata</taxon>
        <taxon>Craniata</taxon>
        <taxon>Vertebrata</taxon>
        <taxon>Euteleostomi</taxon>
        <taxon>Actinopterygii</taxon>
        <taxon>Neopterygii</taxon>
        <taxon>Teleostei</taxon>
        <taxon>Ostariophysi</taxon>
        <taxon>Cypriniformes</taxon>
        <taxon>Cyprinidae</taxon>
        <taxon>Cyprininae</taxon>
        <taxon>Cyprinus</taxon>
    </lineage>
</organism>
<keyword evidence="1" id="KW-0812">Transmembrane</keyword>
<proteinExistence type="predicted"/>
<dbReference type="Proteomes" id="UP000694701">
    <property type="component" value="Unplaced"/>
</dbReference>
<dbReference type="Ensembl" id="ENSCCRT00020103586.1">
    <property type="protein sequence ID" value="ENSCCRP00020094787.1"/>
    <property type="gene ID" value="ENSCCRG00020043416.1"/>
</dbReference>
<dbReference type="InterPro" id="IPR028994">
    <property type="entry name" value="Integrin_alpha_N"/>
</dbReference>
<keyword evidence="1" id="KW-0472">Membrane</keyword>
<evidence type="ECO:0000256" key="1">
    <source>
        <dbReference type="SAM" id="Phobius"/>
    </source>
</evidence>
<dbReference type="AlphaFoldDB" id="A0A8C1XXX1"/>
<dbReference type="Proteomes" id="UP000694700">
    <property type="component" value="Unplaced"/>
</dbReference>